<dbReference type="RefSeq" id="YP_009288007.1">
    <property type="nucleotide sequence ID" value="NC_031080.1"/>
</dbReference>
<evidence type="ECO:0000313" key="2">
    <source>
        <dbReference type="Proteomes" id="UP000204231"/>
    </source>
</evidence>
<dbReference type="Proteomes" id="UP000204231">
    <property type="component" value="Segment"/>
</dbReference>
<organism evidence="1 2">
    <name type="scientific">Mycobacterium phage Tonenili</name>
    <dbReference type="NCBI Taxonomy" id="1891703"/>
    <lineage>
        <taxon>Viruses</taxon>
        <taxon>Duplodnaviria</taxon>
        <taxon>Heunggongvirae</taxon>
        <taxon>Uroviricota</taxon>
        <taxon>Caudoviricetes</taxon>
        <taxon>Ceeclamvirinae</taxon>
        <taxon>Bixzunavirus</taxon>
        <taxon>Bixzunavirus tonenili</taxon>
    </lineage>
</organism>
<dbReference type="EMBL" id="KX752698">
    <property type="protein sequence ID" value="AON96894.1"/>
    <property type="molecule type" value="Genomic_DNA"/>
</dbReference>
<dbReference type="KEGG" id="vg:29066545"/>
<evidence type="ECO:0000313" key="1">
    <source>
        <dbReference type="EMBL" id="AON96894.1"/>
    </source>
</evidence>
<dbReference type="GeneID" id="29066545"/>
<protein>
    <submittedName>
        <fullName evidence="1">Uncharacterized protein</fullName>
    </submittedName>
</protein>
<dbReference type="OrthoDB" id="28590at10239"/>
<keyword evidence="2" id="KW-1185">Reference proteome</keyword>
<reference evidence="1 2" key="1">
    <citation type="submission" date="2016-08" db="EMBL/GenBank/DDBJ databases">
        <authorList>
            <person name="Acevedo E."/>
            <person name="Azhar M."/>
            <person name="Golebiewska U.P."/>
            <person name="Grzywna D."/>
            <person name="Guardiola R."/>
            <person name="Jackson O."/>
            <person name="John N."/>
            <person name="Kanavatsas C."/>
            <person name="Khan S."/>
            <person name="Leong J."/>
            <person name="Mansilla E."/>
            <person name="Muladjanov Y."/>
            <person name="Nouel J."/>
            <person name="Oh S."/>
            <person name="Oppedisano M."/>
            <person name="Sajid A."/>
            <person name="Samper M."/>
            <person name="Ugbeva O."/>
            <person name="Delesalle V.A."/>
            <person name="Garlena R.A."/>
            <person name="Russell D.A."/>
            <person name="Pope W.H."/>
            <person name="Jacobs-Sera D."/>
            <person name="Hendrix R.W."/>
            <person name="Hatfull G.F."/>
        </authorList>
    </citation>
    <scope>NUCLEOTIDE SEQUENCE [LARGE SCALE GENOMIC DNA]</scope>
</reference>
<proteinExistence type="predicted"/>
<name>A0A1C9EHB3_9CAUD</name>
<dbReference type="InterPro" id="IPR055821">
    <property type="entry name" value="DUF7397"/>
</dbReference>
<accession>A0A1C9EHB3</accession>
<sequence length="56" mass="6352">MADYASDCPISRPVDPGWTSDWDLGGMQWSFDYGMFYKPSPDELLPLRKPSPRVGD</sequence>
<gene>
    <name evidence="1" type="ORF">SEA_TONENILI_147</name>
</gene>
<dbReference type="Pfam" id="PF24130">
    <property type="entry name" value="DUF7397"/>
    <property type="match status" value="1"/>
</dbReference>